<evidence type="ECO:0000313" key="3">
    <source>
        <dbReference type="EMBL" id="AUT65307.1"/>
    </source>
</evidence>
<dbReference type="InterPro" id="IPR029058">
    <property type="entry name" value="AB_hydrolase_fold"/>
</dbReference>
<dbReference type="InterPro" id="IPR050471">
    <property type="entry name" value="AB_hydrolase"/>
</dbReference>
<evidence type="ECO:0000313" key="4">
    <source>
        <dbReference type="Proteomes" id="UP000243502"/>
    </source>
</evidence>
<protein>
    <submittedName>
        <fullName evidence="3">Alpha/beta hydrolase</fullName>
    </submittedName>
</protein>
<dbReference type="Pfam" id="PF00561">
    <property type="entry name" value="Abhydrolase_1"/>
    <property type="match status" value="1"/>
</dbReference>
<dbReference type="Gene3D" id="3.40.50.1820">
    <property type="entry name" value="alpha/beta hydrolase"/>
    <property type="match status" value="1"/>
</dbReference>
<dbReference type="Proteomes" id="UP000243502">
    <property type="component" value="Chromosome 3"/>
</dbReference>
<dbReference type="GO" id="GO:0016787">
    <property type="term" value="F:hydrolase activity"/>
    <property type="evidence" value="ECO:0007669"/>
    <property type="project" value="UniProtKB-KW"/>
</dbReference>
<dbReference type="PANTHER" id="PTHR43433">
    <property type="entry name" value="HYDROLASE, ALPHA/BETA FOLD FAMILY PROTEIN"/>
    <property type="match status" value="1"/>
</dbReference>
<dbReference type="SUPFAM" id="SSF53474">
    <property type="entry name" value="alpha/beta-Hydrolases"/>
    <property type="match status" value="1"/>
</dbReference>
<name>A0A2I8F089_9BURK</name>
<dbReference type="FunFam" id="3.40.50.1820:FF:000205">
    <property type="entry name" value="Non-haem bromoperoxidase BPO-A2"/>
    <property type="match status" value="1"/>
</dbReference>
<gene>
    <name evidence="3" type="ORF">C2L65_37795</name>
</gene>
<dbReference type="OrthoDB" id="9779853at2"/>
<organism evidence="3 4">
    <name type="scientific">Paraburkholderia terrae</name>
    <dbReference type="NCBI Taxonomy" id="311230"/>
    <lineage>
        <taxon>Bacteria</taxon>
        <taxon>Pseudomonadati</taxon>
        <taxon>Pseudomonadota</taxon>
        <taxon>Betaproteobacteria</taxon>
        <taxon>Burkholderiales</taxon>
        <taxon>Burkholderiaceae</taxon>
        <taxon>Paraburkholderia</taxon>
    </lineage>
</organism>
<evidence type="ECO:0000256" key="1">
    <source>
        <dbReference type="ARBA" id="ARBA00038128"/>
    </source>
</evidence>
<dbReference type="RefSeq" id="WP_042314932.1">
    <property type="nucleotide sequence ID" value="NZ_CP026113.1"/>
</dbReference>
<reference evidence="3 4" key="1">
    <citation type="submission" date="2018-01" db="EMBL/GenBank/DDBJ databases">
        <title>Species boundaries and ecological features among Paraburkholderia terrae DSMZ17804T, P. hospita DSMZ17164T and P. caribensis DSMZ13236T.</title>
        <authorList>
            <person name="Pratama A.A."/>
        </authorList>
    </citation>
    <scope>NUCLEOTIDE SEQUENCE [LARGE SCALE GENOMIC DNA]</scope>
    <source>
        <strain evidence="3 4">DSM 17804</strain>
    </source>
</reference>
<accession>A0A2I8F089</accession>
<dbReference type="PANTHER" id="PTHR43433:SF3">
    <property type="entry name" value="NON-HEME CHLOROPEROXIDASE"/>
    <property type="match status" value="1"/>
</dbReference>
<feature type="domain" description="AB hydrolase-1" evidence="2">
    <location>
        <begin position="29"/>
        <end position="263"/>
    </location>
</feature>
<dbReference type="InterPro" id="IPR000073">
    <property type="entry name" value="AB_hydrolase_1"/>
</dbReference>
<dbReference type="PRINTS" id="PR00412">
    <property type="entry name" value="EPOXHYDRLASE"/>
</dbReference>
<evidence type="ECO:0000259" key="2">
    <source>
        <dbReference type="Pfam" id="PF00561"/>
    </source>
</evidence>
<dbReference type="AlphaFoldDB" id="A0A2I8F089"/>
<dbReference type="KEGG" id="pter:C2L65_37795"/>
<keyword evidence="3" id="KW-0378">Hydrolase</keyword>
<proteinExistence type="inferred from homology"/>
<sequence>MSAHNQRENFVKAKDGTDIFFKDWGTGTPVVFSHGWPLSADAWDPQMLFLVNQGYRVIAHDRRGHGRSGQASGGNDMDTYADDLAAVLDALDVTNAMLVGHSTGGGEVAHYLGRHGSKRVAKAVLIGAVPPLMLKTANNPGGLPMSVFDGIRAGVAANRSQFYLDLATPFYGFNRPNAQVSQGLIEDFWRQGMAGSVKGQYECIRQFSEVDYTDDLKKIDVPTLFLHGDDDQIVPIDASAKLASKLVKNATLKVYAGAPHGMCSTHVEQVNADLLSFLKQ</sequence>
<dbReference type="PRINTS" id="PR00111">
    <property type="entry name" value="ABHYDROLASE"/>
</dbReference>
<dbReference type="InterPro" id="IPR000639">
    <property type="entry name" value="Epox_hydrolase-like"/>
</dbReference>
<dbReference type="EMBL" id="CP026113">
    <property type="protein sequence ID" value="AUT65307.1"/>
    <property type="molecule type" value="Genomic_DNA"/>
</dbReference>
<comment type="similarity">
    <text evidence="1">Belongs to the AB hydrolase superfamily. Bacterial non-heme haloperoxidase / perhydrolase family.</text>
</comment>